<accession>J9GDU9</accession>
<protein>
    <submittedName>
        <fullName evidence="1">Uncharacterized protein</fullName>
    </submittedName>
</protein>
<gene>
    <name evidence="1" type="ORF">EVA_06839</name>
</gene>
<feature type="non-terminal residue" evidence="1">
    <location>
        <position position="36"/>
    </location>
</feature>
<proteinExistence type="predicted"/>
<name>J9GDU9_9ZZZZ</name>
<comment type="caution">
    <text evidence="1">The sequence shown here is derived from an EMBL/GenBank/DDBJ whole genome shotgun (WGS) entry which is preliminary data.</text>
</comment>
<reference evidence="1" key="1">
    <citation type="journal article" date="2012" name="PLoS ONE">
        <title>Gene sets for utilization of primary and secondary nutrition supplies in the distal gut of endangered iberian lynx.</title>
        <authorList>
            <person name="Alcaide M."/>
            <person name="Messina E."/>
            <person name="Richter M."/>
            <person name="Bargiela R."/>
            <person name="Peplies J."/>
            <person name="Huws S.A."/>
            <person name="Newbold C.J."/>
            <person name="Golyshin P.N."/>
            <person name="Simon M.A."/>
            <person name="Lopez G."/>
            <person name="Yakimov M.M."/>
            <person name="Ferrer M."/>
        </authorList>
    </citation>
    <scope>NUCLEOTIDE SEQUENCE</scope>
</reference>
<dbReference type="AlphaFoldDB" id="J9GDU9"/>
<dbReference type="EMBL" id="AMCI01001596">
    <property type="protein sequence ID" value="EJX05054.1"/>
    <property type="molecule type" value="Genomic_DNA"/>
</dbReference>
<evidence type="ECO:0000313" key="1">
    <source>
        <dbReference type="EMBL" id="EJX05054.1"/>
    </source>
</evidence>
<sequence length="36" mass="3662">MGSGTENASFAVPLEIRVLDPNSSLAMIVASVAEAN</sequence>
<organism evidence="1">
    <name type="scientific">gut metagenome</name>
    <dbReference type="NCBI Taxonomy" id="749906"/>
    <lineage>
        <taxon>unclassified sequences</taxon>
        <taxon>metagenomes</taxon>
        <taxon>organismal metagenomes</taxon>
    </lineage>
</organism>